<dbReference type="GO" id="GO:0005506">
    <property type="term" value="F:iron ion binding"/>
    <property type="evidence" value="ECO:0007669"/>
    <property type="project" value="UniProtKB-ARBA"/>
</dbReference>
<reference evidence="3" key="1">
    <citation type="submission" date="2016-11" db="EMBL/GenBank/DDBJ databases">
        <authorList>
            <person name="Varghese N."/>
            <person name="Submissions S."/>
        </authorList>
    </citation>
    <scope>NUCLEOTIDE SEQUENCE [LARGE SCALE GENOMIC DNA]</scope>
    <source>
        <strain evidence="3">DSM 18829</strain>
    </source>
</reference>
<dbReference type="InterPro" id="IPR008775">
    <property type="entry name" value="Phytyl_CoA_dOase-like"/>
</dbReference>
<protein>
    <submittedName>
        <fullName evidence="2">Phytanoyl-CoA dioxygenase (PhyH)</fullName>
    </submittedName>
</protein>
<comment type="cofactor">
    <cofactor evidence="1">
        <name>Fe(2+)</name>
        <dbReference type="ChEBI" id="CHEBI:29033"/>
    </cofactor>
</comment>
<dbReference type="STRING" id="415425.SAMN05444363_1739"/>
<dbReference type="Gene3D" id="2.60.120.620">
    <property type="entry name" value="q2cbj1_9rhob like domain"/>
    <property type="match status" value="1"/>
</dbReference>
<dbReference type="Pfam" id="PF05721">
    <property type="entry name" value="PhyH"/>
    <property type="match status" value="1"/>
</dbReference>
<evidence type="ECO:0000313" key="3">
    <source>
        <dbReference type="Proteomes" id="UP000184488"/>
    </source>
</evidence>
<dbReference type="RefSeq" id="WP_073310517.1">
    <property type="nucleotide sequence ID" value="NZ_FQZI01000003.1"/>
</dbReference>
<dbReference type="Proteomes" id="UP000184488">
    <property type="component" value="Unassembled WGS sequence"/>
</dbReference>
<organism evidence="2 3">
    <name type="scientific">Flavobacterium terrae</name>
    <dbReference type="NCBI Taxonomy" id="415425"/>
    <lineage>
        <taxon>Bacteria</taxon>
        <taxon>Pseudomonadati</taxon>
        <taxon>Bacteroidota</taxon>
        <taxon>Flavobacteriia</taxon>
        <taxon>Flavobacteriales</taxon>
        <taxon>Flavobacteriaceae</taxon>
        <taxon>Flavobacterium</taxon>
    </lineage>
</organism>
<dbReference type="EMBL" id="FQZI01000003">
    <property type="protein sequence ID" value="SHI83938.1"/>
    <property type="molecule type" value="Genomic_DNA"/>
</dbReference>
<dbReference type="AlphaFoldDB" id="A0A1M6EF63"/>
<dbReference type="GO" id="GO:0016706">
    <property type="term" value="F:2-oxoglutarate-dependent dioxygenase activity"/>
    <property type="evidence" value="ECO:0007669"/>
    <property type="project" value="UniProtKB-ARBA"/>
</dbReference>
<accession>A0A1M6EF63</accession>
<sequence>MNSFITATQLEGFYKEGFLKLTNCISAELLNKLQVYFDEVIADEEDNQKVTITVGEQKFVTNIELLCYKNNLACLELLGAPLLLNIAQTICGKDFFAIQEFAVIKNSGDQLPVLWHQDMVNEQTGNNFTVGIYIDDANAGDGALKVIPKSHLSKKTICELAQEEALEVPMKRGDILIHDMMLAHCSDILQKNKKRRVIYFEFLSAKQVLNEHIYTQELVDNRTKLLAVATSYYKLQNPLLPQFDWKREQVSIYDSEDQIRTALDSIYAMPIHAKPSNYCFELFK</sequence>
<dbReference type="PANTHER" id="PTHR20883:SF48">
    <property type="entry name" value="ECTOINE DIOXYGENASE"/>
    <property type="match status" value="1"/>
</dbReference>
<name>A0A1M6EF63_9FLAO</name>
<dbReference type="OrthoDB" id="9814777at2"/>
<keyword evidence="2" id="KW-0560">Oxidoreductase</keyword>
<dbReference type="SUPFAM" id="SSF51197">
    <property type="entry name" value="Clavaminate synthase-like"/>
    <property type="match status" value="1"/>
</dbReference>
<gene>
    <name evidence="2" type="ORF">SAMN05444363_1739</name>
</gene>
<keyword evidence="2" id="KW-0223">Dioxygenase</keyword>
<dbReference type="PANTHER" id="PTHR20883">
    <property type="entry name" value="PHYTANOYL-COA DIOXYGENASE DOMAIN CONTAINING 1"/>
    <property type="match status" value="1"/>
</dbReference>
<evidence type="ECO:0000256" key="1">
    <source>
        <dbReference type="ARBA" id="ARBA00001954"/>
    </source>
</evidence>
<proteinExistence type="predicted"/>
<evidence type="ECO:0000313" key="2">
    <source>
        <dbReference type="EMBL" id="SHI83938.1"/>
    </source>
</evidence>
<keyword evidence="3" id="KW-1185">Reference proteome</keyword>